<reference evidence="2" key="1">
    <citation type="submission" date="2021-01" db="EMBL/GenBank/DDBJ databases">
        <title>Whole genome shotgun sequence of Actinoplanes siamensis NBRC 109076.</title>
        <authorList>
            <person name="Komaki H."/>
            <person name="Tamura T."/>
        </authorList>
    </citation>
    <scope>NUCLEOTIDE SEQUENCE</scope>
    <source>
        <strain evidence="2">NBRC 109076</strain>
    </source>
</reference>
<dbReference type="AlphaFoldDB" id="A0A919TMS3"/>
<name>A0A919TMS3_9ACTN</name>
<dbReference type="EMBL" id="BOMW01000055">
    <property type="protein sequence ID" value="GIF07869.1"/>
    <property type="molecule type" value="Genomic_DNA"/>
</dbReference>
<evidence type="ECO:0000313" key="3">
    <source>
        <dbReference type="Proteomes" id="UP000629619"/>
    </source>
</evidence>
<sequence length="90" mass="9040">MTRVSAGAAGSGLARGALLGLAVFSAVGGNLAVDRGYRVHGLNDDPGGAIGLIGFLAGAAVTEELLYRGVLFRRSGSFGAEGSRKSEKFA</sequence>
<proteinExistence type="predicted"/>
<evidence type="ECO:0000313" key="2">
    <source>
        <dbReference type="EMBL" id="GIF07869.1"/>
    </source>
</evidence>
<gene>
    <name evidence="2" type="ORF">Asi03nite_54070</name>
</gene>
<dbReference type="RefSeq" id="WP_203683255.1">
    <property type="nucleotide sequence ID" value="NZ_BOMW01000055.1"/>
</dbReference>
<protein>
    <recommendedName>
        <fullName evidence="4">CPBP family intramembrane metalloprotease</fullName>
    </recommendedName>
</protein>
<comment type="caution">
    <text evidence="2">The sequence shown here is derived from an EMBL/GenBank/DDBJ whole genome shotgun (WGS) entry which is preliminary data.</text>
</comment>
<evidence type="ECO:0000256" key="1">
    <source>
        <dbReference type="SAM" id="Phobius"/>
    </source>
</evidence>
<evidence type="ECO:0008006" key="4">
    <source>
        <dbReference type="Google" id="ProtNLM"/>
    </source>
</evidence>
<keyword evidence="1" id="KW-1133">Transmembrane helix</keyword>
<keyword evidence="1" id="KW-0472">Membrane</keyword>
<feature type="transmembrane region" description="Helical" evidence="1">
    <location>
        <begin position="12"/>
        <end position="33"/>
    </location>
</feature>
<accession>A0A919TMS3</accession>
<organism evidence="2 3">
    <name type="scientific">Actinoplanes siamensis</name>
    <dbReference type="NCBI Taxonomy" id="1223317"/>
    <lineage>
        <taxon>Bacteria</taxon>
        <taxon>Bacillati</taxon>
        <taxon>Actinomycetota</taxon>
        <taxon>Actinomycetes</taxon>
        <taxon>Micromonosporales</taxon>
        <taxon>Micromonosporaceae</taxon>
        <taxon>Actinoplanes</taxon>
    </lineage>
</organism>
<keyword evidence="3" id="KW-1185">Reference proteome</keyword>
<dbReference type="Proteomes" id="UP000629619">
    <property type="component" value="Unassembled WGS sequence"/>
</dbReference>
<keyword evidence="1" id="KW-0812">Transmembrane</keyword>
<feature type="transmembrane region" description="Helical" evidence="1">
    <location>
        <begin position="48"/>
        <end position="67"/>
    </location>
</feature>